<sequence length="160" mass="17458">MRINTRKIVVAVFALLLPLVASAQDENPFIGVWDLDKPDSNFGSSAVPANMIRTYADAGDGAFMYLLVTINEDGSIGGSSATYKYDNQENTIASLNPDAQARISYRKVNEKTVEYTVRVDGLTTQIGAKSITPDGSVLTIVIQNLGGQVNNQILKFDRRR</sequence>
<name>A0A2A4XAN6_9GAMM</name>
<gene>
    <name evidence="2" type="ORF">COB20_04360</name>
</gene>
<feature type="signal peptide" evidence="1">
    <location>
        <begin position="1"/>
        <end position="23"/>
    </location>
</feature>
<protein>
    <recommendedName>
        <fullName evidence="4">Lipocalin-like domain-containing protein</fullName>
    </recommendedName>
</protein>
<feature type="chain" id="PRO_5012630545" description="Lipocalin-like domain-containing protein" evidence="1">
    <location>
        <begin position="24"/>
        <end position="160"/>
    </location>
</feature>
<evidence type="ECO:0000313" key="2">
    <source>
        <dbReference type="EMBL" id="PCI79698.1"/>
    </source>
</evidence>
<dbReference type="EMBL" id="NVUL01000015">
    <property type="protein sequence ID" value="PCI79698.1"/>
    <property type="molecule type" value="Genomic_DNA"/>
</dbReference>
<evidence type="ECO:0000256" key="1">
    <source>
        <dbReference type="SAM" id="SignalP"/>
    </source>
</evidence>
<proteinExistence type="predicted"/>
<dbReference type="AlphaFoldDB" id="A0A2A4XAN6"/>
<evidence type="ECO:0008006" key="4">
    <source>
        <dbReference type="Google" id="ProtNLM"/>
    </source>
</evidence>
<keyword evidence="1" id="KW-0732">Signal</keyword>
<dbReference type="Proteomes" id="UP000218767">
    <property type="component" value="Unassembled WGS sequence"/>
</dbReference>
<organism evidence="2 3">
    <name type="scientific">SAR86 cluster bacterium</name>
    <dbReference type="NCBI Taxonomy" id="2030880"/>
    <lineage>
        <taxon>Bacteria</taxon>
        <taxon>Pseudomonadati</taxon>
        <taxon>Pseudomonadota</taxon>
        <taxon>Gammaproteobacteria</taxon>
        <taxon>SAR86 cluster</taxon>
    </lineage>
</organism>
<accession>A0A2A4XAN6</accession>
<evidence type="ECO:0000313" key="3">
    <source>
        <dbReference type="Proteomes" id="UP000218767"/>
    </source>
</evidence>
<reference evidence="3" key="1">
    <citation type="submission" date="2017-08" db="EMBL/GenBank/DDBJ databases">
        <title>A dynamic microbial community with high functional redundancy inhabits the cold, oxic subseafloor aquifer.</title>
        <authorList>
            <person name="Tully B.J."/>
            <person name="Wheat C.G."/>
            <person name="Glazer B.T."/>
            <person name="Huber J.A."/>
        </authorList>
    </citation>
    <scope>NUCLEOTIDE SEQUENCE [LARGE SCALE GENOMIC DNA]</scope>
</reference>
<comment type="caution">
    <text evidence="2">The sequence shown here is derived from an EMBL/GenBank/DDBJ whole genome shotgun (WGS) entry which is preliminary data.</text>
</comment>